<reference evidence="1" key="1">
    <citation type="submission" date="2019-06" db="EMBL/GenBank/DDBJ databases">
        <authorList>
            <consortium name="Wellcome Sanger Institute Data Sharing"/>
        </authorList>
    </citation>
    <scope>NUCLEOTIDE SEQUENCE [LARGE SCALE GENOMIC DNA]</scope>
</reference>
<proteinExistence type="predicted"/>
<accession>A0A672ZYW5</accession>
<dbReference type="AlphaFoldDB" id="A0A672ZYW5"/>
<reference evidence="1" key="3">
    <citation type="submission" date="2025-09" db="UniProtKB">
        <authorList>
            <consortium name="Ensembl"/>
        </authorList>
    </citation>
    <scope>IDENTIFICATION</scope>
</reference>
<name>A0A672ZYW5_9TELE</name>
<reference evidence="1" key="2">
    <citation type="submission" date="2025-08" db="UniProtKB">
        <authorList>
            <consortium name="Ensembl"/>
        </authorList>
    </citation>
    <scope>IDENTIFICATION</scope>
</reference>
<organism evidence="1 2">
    <name type="scientific">Sphaeramia orbicularis</name>
    <name type="common">orbiculate cardinalfish</name>
    <dbReference type="NCBI Taxonomy" id="375764"/>
    <lineage>
        <taxon>Eukaryota</taxon>
        <taxon>Metazoa</taxon>
        <taxon>Chordata</taxon>
        <taxon>Craniata</taxon>
        <taxon>Vertebrata</taxon>
        <taxon>Euteleostomi</taxon>
        <taxon>Actinopterygii</taxon>
        <taxon>Neopterygii</taxon>
        <taxon>Teleostei</taxon>
        <taxon>Neoteleostei</taxon>
        <taxon>Acanthomorphata</taxon>
        <taxon>Gobiaria</taxon>
        <taxon>Kurtiformes</taxon>
        <taxon>Apogonoidei</taxon>
        <taxon>Apogonidae</taxon>
        <taxon>Apogoninae</taxon>
        <taxon>Sphaeramia</taxon>
    </lineage>
</organism>
<dbReference type="Ensembl" id="ENSSORT00005022919.1">
    <property type="protein sequence ID" value="ENSSORP00005022261.1"/>
    <property type="gene ID" value="ENSSORG00005010851.1"/>
</dbReference>
<sequence>MSENDKQGIPEPAEKKCIRIYKKYTYRNNNSIRGWGGAWVDEVWDLEFTEKKSLDDTIEEDLTASDEKAFRDLYQCLLAHTAEQQQSTDTDAASQVKLV</sequence>
<dbReference type="Proteomes" id="UP000472271">
    <property type="component" value="Chromosome 15"/>
</dbReference>
<protein>
    <submittedName>
        <fullName evidence="1">Uncharacterized protein</fullName>
    </submittedName>
</protein>
<keyword evidence="2" id="KW-1185">Reference proteome</keyword>
<evidence type="ECO:0000313" key="2">
    <source>
        <dbReference type="Proteomes" id="UP000472271"/>
    </source>
</evidence>
<evidence type="ECO:0000313" key="1">
    <source>
        <dbReference type="Ensembl" id="ENSSORP00005022261.1"/>
    </source>
</evidence>
<dbReference type="InParanoid" id="A0A672ZYW5"/>